<dbReference type="Proteomes" id="UP000199577">
    <property type="component" value="Unassembled WGS sequence"/>
</dbReference>
<proteinExistence type="predicted"/>
<name>A0A1I1EX23_9SPHI</name>
<reference evidence="2 3" key="1">
    <citation type="submission" date="2016-10" db="EMBL/GenBank/DDBJ databases">
        <authorList>
            <person name="de Groot N.N."/>
        </authorList>
    </citation>
    <scope>NUCLEOTIDE SEQUENCE [LARGE SCALE GENOMIC DNA]</scope>
    <source>
        <strain evidence="2 3">DSM 22900</strain>
    </source>
</reference>
<dbReference type="InterPro" id="IPR021729">
    <property type="entry name" value="DUF3298"/>
</dbReference>
<protein>
    <recommendedName>
        <fullName evidence="1">DUF3298 domain-containing protein</fullName>
    </recommendedName>
</protein>
<dbReference type="STRING" id="623281.SAMN05421747_10280"/>
<dbReference type="Gene3D" id="3.90.640.20">
    <property type="entry name" value="Heat-shock cognate protein, ATPase"/>
    <property type="match status" value="1"/>
</dbReference>
<dbReference type="Gene3D" id="3.30.565.40">
    <property type="entry name" value="Fervidobacterium nodosum Rt17-B1 like"/>
    <property type="match status" value="1"/>
</dbReference>
<feature type="domain" description="DUF3298" evidence="1">
    <location>
        <begin position="290"/>
        <end position="371"/>
    </location>
</feature>
<dbReference type="InterPro" id="IPR037126">
    <property type="entry name" value="PdaC/RsiV-like_sf"/>
</dbReference>
<sequence>MRAVAGFVGIFVPVSIIAMKRLSLLLLLLCVSSAIPAQSPGYYLLEGEIGQHAACMEIAIYPALEAGLPEEIPPVAAHYYLLDECLPVELYRSSRSGNFQSLVLSTWLDQGDSETFTGAFDGRSYTGMLASEADTVAFHFTLSDRRGVERFLPFERHTIVTVESGQLEEALEGTMQFRGFLPGDGALAGALTALITGGGFTDFGAYADQQLGLFEEGYEAEMTDRVEELDEQLAYTLNHQYEYSVYPVLNTPDYLVMGFSTFRYTGGAHGMSSQHFYTYRKRDKKWLQLEDILDVGQEQALNGLLDAEVREQYGIEPDVKLNEDEYGIFIADSITYSSNFILSKQGITFHYGLYELTPYAYGYFRLFVPYEKLKAVLRPGFRYDSDSTAM</sequence>
<dbReference type="Pfam" id="PF11738">
    <property type="entry name" value="DUF3298"/>
    <property type="match status" value="1"/>
</dbReference>
<evidence type="ECO:0000313" key="3">
    <source>
        <dbReference type="Proteomes" id="UP000199577"/>
    </source>
</evidence>
<accession>A0A1I1EX23</accession>
<keyword evidence="3" id="KW-1185">Reference proteome</keyword>
<organism evidence="2 3">
    <name type="scientific">Parapedobacter composti</name>
    <dbReference type="NCBI Taxonomy" id="623281"/>
    <lineage>
        <taxon>Bacteria</taxon>
        <taxon>Pseudomonadati</taxon>
        <taxon>Bacteroidota</taxon>
        <taxon>Sphingobacteriia</taxon>
        <taxon>Sphingobacteriales</taxon>
        <taxon>Sphingobacteriaceae</taxon>
        <taxon>Parapedobacter</taxon>
    </lineage>
</organism>
<evidence type="ECO:0000259" key="1">
    <source>
        <dbReference type="Pfam" id="PF11738"/>
    </source>
</evidence>
<dbReference type="AlphaFoldDB" id="A0A1I1EX23"/>
<gene>
    <name evidence="2" type="ORF">SAMN05421747_10280</name>
</gene>
<evidence type="ECO:0000313" key="2">
    <source>
        <dbReference type="EMBL" id="SFB91581.1"/>
    </source>
</evidence>
<dbReference type="EMBL" id="FOLL01000002">
    <property type="protein sequence ID" value="SFB91581.1"/>
    <property type="molecule type" value="Genomic_DNA"/>
</dbReference>